<evidence type="ECO:0000313" key="3">
    <source>
        <dbReference type="Proteomes" id="UP000319576"/>
    </source>
</evidence>
<dbReference type="GO" id="GO:0110154">
    <property type="term" value="P:RNA decapping"/>
    <property type="evidence" value="ECO:0007669"/>
    <property type="project" value="TreeGrafter"/>
</dbReference>
<proteinExistence type="predicted"/>
<protein>
    <submittedName>
        <fullName evidence="2">Diadenosine tetraphosphatase</fullName>
    </submittedName>
</protein>
<dbReference type="KEGG" id="uli:ETAA1_42230"/>
<dbReference type="RefSeq" id="WP_145241824.1">
    <property type="nucleotide sequence ID" value="NZ_CP036273.1"/>
</dbReference>
<evidence type="ECO:0000259" key="1">
    <source>
        <dbReference type="Pfam" id="PF00149"/>
    </source>
</evidence>
<dbReference type="GO" id="GO:0008803">
    <property type="term" value="F:bis(5'-nucleosyl)-tetraphosphatase (symmetrical) activity"/>
    <property type="evidence" value="ECO:0007669"/>
    <property type="project" value="TreeGrafter"/>
</dbReference>
<dbReference type="GO" id="GO:0005737">
    <property type="term" value="C:cytoplasm"/>
    <property type="evidence" value="ECO:0007669"/>
    <property type="project" value="TreeGrafter"/>
</dbReference>
<name>A0A517XXK6_9BACT</name>
<dbReference type="PANTHER" id="PTHR42850:SF4">
    <property type="entry name" value="ZINC-DEPENDENT ENDOPOLYPHOSPHATASE"/>
    <property type="match status" value="1"/>
</dbReference>
<dbReference type="Pfam" id="PF00149">
    <property type="entry name" value="Metallophos"/>
    <property type="match status" value="1"/>
</dbReference>
<dbReference type="InterPro" id="IPR004843">
    <property type="entry name" value="Calcineurin-like_PHP"/>
</dbReference>
<dbReference type="InterPro" id="IPR029052">
    <property type="entry name" value="Metallo-depent_PP-like"/>
</dbReference>
<dbReference type="OrthoDB" id="9779903at2"/>
<dbReference type="InterPro" id="IPR050126">
    <property type="entry name" value="Ap4A_hydrolase"/>
</dbReference>
<dbReference type="Gene3D" id="3.60.21.10">
    <property type="match status" value="1"/>
</dbReference>
<accession>A0A517XXK6</accession>
<reference evidence="2 3" key="1">
    <citation type="submission" date="2019-02" db="EMBL/GenBank/DDBJ databases">
        <title>Deep-cultivation of Planctomycetes and their phenomic and genomic characterization uncovers novel biology.</title>
        <authorList>
            <person name="Wiegand S."/>
            <person name="Jogler M."/>
            <person name="Boedeker C."/>
            <person name="Pinto D."/>
            <person name="Vollmers J."/>
            <person name="Rivas-Marin E."/>
            <person name="Kohn T."/>
            <person name="Peeters S.H."/>
            <person name="Heuer A."/>
            <person name="Rast P."/>
            <person name="Oberbeckmann S."/>
            <person name="Bunk B."/>
            <person name="Jeske O."/>
            <person name="Meyerdierks A."/>
            <person name="Storesund J.E."/>
            <person name="Kallscheuer N."/>
            <person name="Luecker S."/>
            <person name="Lage O.M."/>
            <person name="Pohl T."/>
            <person name="Merkel B.J."/>
            <person name="Hornburger P."/>
            <person name="Mueller R.-W."/>
            <person name="Bruemmer F."/>
            <person name="Labrenz M."/>
            <person name="Spormann A.M."/>
            <person name="Op den Camp H."/>
            <person name="Overmann J."/>
            <person name="Amann R."/>
            <person name="Jetten M.S.M."/>
            <person name="Mascher T."/>
            <person name="Medema M.H."/>
            <person name="Devos D.P."/>
            <person name="Kaster A.-K."/>
            <person name="Ovreas L."/>
            <person name="Rohde M."/>
            <person name="Galperin M.Y."/>
            <person name="Jogler C."/>
        </authorList>
    </citation>
    <scope>NUCLEOTIDE SEQUENCE [LARGE SCALE GENOMIC DNA]</scope>
    <source>
        <strain evidence="2 3">ETA_A1</strain>
    </source>
</reference>
<sequence length="276" mass="30650">MLPTAVAYPIFAVGDLHGRLRWLDKLLAKLRAHPLWPDARVVFLGDLVDRGDDVKGVVSRVLEVLADKPGSACVMGNHDRAFVGAAGLLDGVPRPYWVKRYGQAYDHAETFRSYLGRTPDYHNFAEWEADLAALRGAVPDDHRVFLSHLPWVAEAEGHVFLHCGLSPELDCPAETQLHCLRERIWDRAVVNPRLGTTTDREFRPEYPVWLGADKKLSASPLPLPGRVQVTGHVFIDAPDATEVRIRVDTSGGVREPLTACLLRGPGAIPEFVFSDR</sequence>
<dbReference type="GO" id="GO:0016791">
    <property type="term" value="F:phosphatase activity"/>
    <property type="evidence" value="ECO:0007669"/>
    <property type="project" value="TreeGrafter"/>
</dbReference>
<gene>
    <name evidence="2" type="ORF">ETAA1_42230</name>
</gene>
<dbReference type="AlphaFoldDB" id="A0A517XXK6"/>
<dbReference type="SUPFAM" id="SSF56300">
    <property type="entry name" value="Metallo-dependent phosphatases"/>
    <property type="match status" value="1"/>
</dbReference>
<dbReference type="PANTHER" id="PTHR42850">
    <property type="entry name" value="METALLOPHOSPHOESTERASE"/>
    <property type="match status" value="1"/>
</dbReference>
<feature type="domain" description="Calcineurin-like phosphoesterase" evidence="1">
    <location>
        <begin position="9"/>
        <end position="150"/>
    </location>
</feature>
<organism evidence="2 3">
    <name type="scientific">Urbifossiella limnaea</name>
    <dbReference type="NCBI Taxonomy" id="2528023"/>
    <lineage>
        <taxon>Bacteria</taxon>
        <taxon>Pseudomonadati</taxon>
        <taxon>Planctomycetota</taxon>
        <taxon>Planctomycetia</taxon>
        <taxon>Gemmatales</taxon>
        <taxon>Gemmataceae</taxon>
        <taxon>Urbifossiella</taxon>
    </lineage>
</organism>
<keyword evidence="3" id="KW-1185">Reference proteome</keyword>
<dbReference type="Proteomes" id="UP000319576">
    <property type="component" value="Chromosome"/>
</dbReference>
<dbReference type="EMBL" id="CP036273">
    <property type="protein sequence ID" value="QDU22246.1"/>
    <property type="molecule type" value="Genomic_DNA"/>
</dbReference>
<evidence type="ECO:0000313" key="2">
    <source>
        <dbReference type="EMBL" id="QDU22246.1"/>
    </source>
</evidence>